<dbReference type="Proteomes" id="UP000615446">
    <property type="component" value="Unassembled WGS sequence"/>
</dbReference>
<evidence type="ECO:0000313" key="3">
    <source>
        <dbReference type="Proteomes" id="UP000247702"/>
    </source>
</evidence>
<reference evidence="2" key="2">
    <citation type="submission" date="2019-10" db="EMBL/GenBank/DDBJ databases">
        <title>Conservation and host-specific expression of non-tandemly repeated heterogenous ribosome RNA gene in arbuscular mycorrhizal fungi.</title>
        <authorList>
            <person name="Maeda T."/>
            <person name="Kobayashi Y."/>
            <person name="Nakagawa T."/>
            <person name="Ezawa T."/>
            <person name="Yamaguchi K."/>
            <person name="Bino T."/>
            <person name="Nishimoto Y."/>
            <person name="Shigenobu S."/>
            <person name="Kawaguchi M."/>
        </authorList>
    </citation>
    <scope>NUCLEOTIDE SEQUENCE</scope>
    <source>
        <strain evidence="2">HR1</strain>
    </source>
</reference>
<evidence type="ECO:0000313" key="1">
    <source>
        <dbReference type="EMBL" id="GBC08418.1"/>
    </source>
</evidence>
<comment type="caution">
    <text evidence="1">The sequence shown here is derived from an EMBL/GenBank/DDBJ whole genome shotgun (WGS) entry which is preliminary data.</text>
</comment>
<dbReference type="EMBL" id="BLAL01000242">
    <property type="protein sequence ID" value="GES95291.1"/>
    <property type="molecule type" value="Genomic_DNA"/>
</dbReference>
<keyword evidence="2" id="KW-0808">Transferase</keyword>
<protein>
    <submittedName>
        <fullName evidence="2">Kinase-like domain-containing protein</fullName>
    </submittedName>
</protein>
<dbReference type="OrthoDB" id="2433626at2759"/>
<organism evidence="1 3">
    <name type="scientific">Rhizophagus clarus</name>
    <dbReference type="NCBI Taxonomy" id="94130"/>
    <lineage>
        <taxon>Eukaryota</taxon>
        <taxon>Fungi</taxon>
        <taxon>Fungi incertae sedis</taxon>
        <taxon>Mucoromycota</taxon>
        <taxon>Glomeromycotina</taxon>
        <taxon>Glomeromycetes</taxon>
        <taxon>Glomerales</taxon>
        <taxon>Glomeraceae</taxon>
        <taxon>Rhizophagus</taxon>
    </lineage>
</organism>
<dbReference type="GO" id="GO:0016301">
    <property type="term" value="F:kinase activity"/>
    <property type="evidence" value="ECO:0007669"/>
    <property type="project" value="UniProtKB-KW"/>
</dbReference>
<proteinExistence type="predicted"/>
<sequence length="96" mass="11746">MEFFTEHSIDLTAGKKIIEENFTNWTSGNEIVDKFIRKEQLYYNFGTVFEWIPYNKFIEIKEIGDNCLTTAIWKEGPLYYDEYENEWTRRSYEKLY</sequence>
<evidence type="ECO:0000313" key="2">
    <source>
        <dbReference type="EMBL" id="GES95291.1"/>
    </source>
</evidence>
<gene>
    <name evidence="2" type="ORF">RCL2_002196600</name>
    <name evidence="1" type="ORF">RclHR1_00810010</name>
</gene>
<reference evidence="1 3" key="1">
    <citation type="submission" date="2017-11" db="EMBL/GenBank/DDBJ databases">
        <title>The genome of Rhizophagus clarus HR1 reveals common genetic basis of auxotrophy among arbuscular mycorrhizal fungi.</title>
        <authorList>
            <person name="Kobayashi Y."/>
        </authorList>
    </citation>
    <scope>NUCLEOTIDE SEQUENCE [LARGE SCALE GENOMIC DNA]</scope>
    <source>
        <strain evidence="1 3">HR1</strain>
    </source>
</reference>
<dbReference type="AlphaFoldDB" id="A0A2Z6RZB5"/>
<name>A0A2Z6RZB5_9GLOM</name>
<dbReference type="EMBL" id="BEXD01004215">
    <property type="protein sequence ID" value="GBC08418.1"/>
    <property type="molecule type" value="Genomic_DNA"/>
</dbReference>
<keyword evidence="2" id="KW-0418">Kinase</keyword>
<dbReference type="Proteomes" id="UP000247702">
    <property type="component" value="Unassembled WGS sequence"/>
</dbReference>
<accession>A0A2Z6RZB5</accession>
<keyword evidence="3" id="KW-1185">Reference proteome</keyword>